<dbReference type="SUPFAM" id="SSF52540">
    <property type="entry name" value="P-loop containing nucleoside triphosphate hydrolases"/>
    <property type="match status" value="1"/>
</dbReference>
<proteinExistence type="predicted"/>
<dbReference type="EMBL" id="KP671755">
    <property type="protein sequence ID" value="AJT61208.1"/>
    <property type="molecule type" value="Genomic_DNA"/>
</dbReference>
<evidence type="ECO:0000313" key="3">
    <source>
        <dbReference type="Proteomes" id="UP000202888"/>
    </source>
</evidence>
<organism evidence="2 3">
    <name type="scientific">Vibrio phage ValKK3</name>
    <dbReference type="NCBI Taxonomy" id="1610855"/>
    <lineage>
        <taxon>Viruses</taxon>
        <taxon>Duplodnaviria</taxon>
        <taxon>Heunggongvirae</taxon>
        <taxon>Uroviricota</taxon>
        <taxon>Caudoviricetes</taxon>
        <taxon>Pantevenvirales</taxon>
        <taxon>Straboviridae</taxon>
        <taxon>Schizotequatrovirus</taxon>
        <taxon>Schizotequatrovirus valkk3</taxon>
    </lineage>
</organism>
<name>A0A0D4DCA3_9CAUD</name>
<dbReference type="InterPro" id="IPR027417">
    <property type="entry name" value="P-loop_NTPase"/>
</dbReference>
<keyword evidence="3" id="KW-1185">Reference proteome</keyword>
<dbReference type="OrthoDB" id="8172at10239"/>
<protein>
    <submittedName>
        <fullName evidence="2">Thioredoxin</fullName>
    </submittedName>
</protein>
<dbReference type="GeneID" id="26628693"/>
<dbReference type="RefSeq" id="YP_009201470.1">
    <property type="nucleotide sequence ID" value="NC_028829.1"/>
</dbReference>
<evidence type="ECO:0000259" key="1">
    <source>
        <dbReference type="SMART" id="SM00382"/>
    </source>
</evidence>
<feature type="domain" description="AAA+ ATPase" evidence="1">
    <location>
        <begin position="106"/>
        <end position="254"/>
    </location>
</feature>
<dbReference type="SMART" id="SM00382">
    <property type="entry name" value="AAA"/>
    <property type="match status" value="1"/>
</dbReference>
<reference evidence="2 3" key="1">
    <citation type="journal article" date="2016" name="Genom Data">
        <title>Complete genome sequence of a giant Vibrio phage ValKK3 infecting Vibrio alginolyticus.</title>
        <authorList>
            <person name="Lal T.M."/>
            <person name="Sano M."/>
            <person name="Hatai K."/>
            <person name="Ransangan J."/>
        </authorList>
    </citation>
    <scope>NUCLEOTIDE SEQUENCE [LARGE SCALE GENOMIC DNA]</scope>
</reference>
<dbReference type="InterPro" id="IPR003593">
    <property type="entry name" value="AAA+_ATPase"/>
</dbReference>
<sequence>MQAIITNGLFRKTEINGTYTLIERVWNSSDAGEKNGRMKIMLDGAVRTIRVNKEDVQYVDEADASQTAVPALAPVVEAETEEQIAERITEAFEAMDIFTVGAIAGHVKSLLISGAAGVGKTFTLERELNQAQERGDITFKKVAGTCSGIGLFTKLWECRHPDSVLLLDDVDVFKDEDQMNVLKAALDTGEERWVSWAKASSYLEEQGIEQEFLFEGTVIFISNKDFDRELEANTKLSPHFSALISRSIYLDLGVHTKEEIMVRIKQVVAATTMLEDLGLNASQIADMIAWIEKHMLELRALSLRTCLHIADMMLTSPTKWEMLAKMTMLSKKRK</sequence>
<dbReference type="Proteomes" id="UP000202888">
    <property type="component" value="Segment"/>
</dbReference>
<accession>A0A0D4DCA3</accession>
<dbReference type="KEGG" id="vg:26628693"/>
<evidence type="ECO:0000313" key="2">
    <source>
        <dbReference type="EMBL" id="AJT61208.1"/>
    </source>
</evidence>